<organism evidence="1 2">
    <name type="scientific">Chitinophaga arvensicola</name>
    <dbReference type="NCBI Taxonomy" id="29529"/>
    <lineage>
        <taxon>Bacteria</taxon>
        <taxon>Pseudomonadati</taxon>
        <taxon>Bacteroidota</taxon>
        <taxon>Chitinophagia</taxon>
        <taxon>Chitinophagales</taxon>
        <taxon>Chitinophagaceae</taxon>
        <taxon>Chitinophaga</taxon>
    </lineage>
</organism>
<keyword evidence="2" id="KW-1185">Reference proteome</keyword>
<dbReference type="AlphaFoldDB" id="A0A1I0QB84"/>
<dbReference type="EMBL" id="FOJG01000001">
    <property type="protein sequence ID" value="SEW24166.1"/>
    <property type="molecule type" value="Genomic_DNA"/>
</dbReference>
<gene>
    <name evidence="1" type="ORF">SAMN04488122_1343</name>
</gene>
<proteinExistence type="predicted"/>
<dbReference type="Proteomes" id="UP000199310">
    <property type="component" value="Unassembled WGS sequence"/>
</dbReference>
<name>A0A1I0QB84_9BACT</name>
<reference evidence="2" key="1">
    <citation type="submission" date="2016-10" db="EMBL/GenBank/DDBJ databases">
        <authorList>
            <person name="Varghese N."/>
            <person name="Submissions S."/>
        </authorList>
    </citation>
    <scope>NUCLEOTIDE SEQUENCE [LARGE SCALE GENOMIC DNA]</scope>
    <source>
        <strain evidence="2">DSM 3695</strain>
    </source>
</reference>
<accession>A0A1I0QB84</accession>
<evidence type="ECO:0000313" key="1">
    <source>
        <dbReference type="EMBL" id="SEW24166.1"/>
    </source>
</evidence>
<protein>
    <submittedName>
        <fullName evidence="1">Uncharacterized protein</fullName>
    </submittedName>
</protein>
<evidence type="ECO:0000313" key="2">
    <source>
        <dbReference type="Proteomes" id="UP000199310"/>
    </source>
</evidence>
<sequence>MGFIVVKTLSRLGCKATAVVEKGVLVLCNQENINKGR</sequence>